<dbReference type="Pfam" id="PF01934">
    <property type="entry name" value="HepT-like"/>
    <property type="match status" value="1"/>
</dbReference>
<dbReference type="InterPro" id="IPR008201">
    <property type="entry name" value="HepT-like"/>
</dbReference>
<sequence>MSKQSNRVYLRHIADSIARVEELVARGGRVLFDQDFAIQDAIVRELEVIGEAAAQNEESADPRLCRS</sequence>
<gene>
    <name evidence="4" type="ORF">A2784_01860</name>
</gene>
<dbReference type="AlphaFoldDB" id="A0A1G1VRI0"/>
<accession>A0A1G1VRI0</accession>
<evidence type="ECO:0000256" key="2">
    <source>
        <dbReference type="ARBA" id="ARBA00022722"/>
    </source>
</evidence>
<dbReference type="Proteomes" id="UP000177324">
    <property type="component" value="Unassembled WGS sequence"/>
</dbReference>
<evidence type="ECO:0000256" key="1">
    <source>
        <dbReference type="ARBA" id="ARBA00022649"/>
    </source>
</evidence>
<proteinExistence type="predicted"/>
<keyword evidence="1" id="KW-1277">Toxin-antitoxin system</keyword>
<evidence type="ECO:0000256" key="3">
    <source>
        <dbReference type="ARBA" id="ARBA00022801"/>
    </source>
</evidence>
<comment type="caution">
    <text evidence="4">The sequence shown here is derived from an EMBL/GenBank/DDBJ whole genome shotgun (WGS) entry which is preliminary data.</text>
</comment>
<protein>
    <submittedName>
        <fullName evidence="4">Uncharacterized protein</fullName>
    </submittedName>
</protein>
<name>A0A1G1VRI0_9BACT</name>
<dbReference type="EMBL" id="MHCH01000014">
    <property type="protein sequence ID" value="OGY17924.1"/>
    <property type="molecule type" value="Genomic_DNA"/>
</dbReference>
<keyword evidence="3" id="KW-0378">Hydrolase</keyword>
<organism evidence="4 5">
    <name type="scientific">Candidatus Chisholmbacteria bacterium RIFCSPHIGHO2_01_FULL_48_12</name>
    <dbReference type="NCBI Taxonomy" id="1797589"/>
    <lineage>
        <taxon>Bacteria</taxon>
        <taxon>Candidatus Chisholmiibacteriota</taxon>
    </lineage>
</organism>
<dbReference type="STRING" id="1797589.A2784_01860"/>
<dbReference type="GO" id="GO:0004540">
    <property type="term" value="F:RNA nuclease activity"/>
    <property type="evidence" value="ECO:0007669"/>
    <property type="project" value="InterPro"/>
</dbReference>
<reference evidence="4 5" key="1">
    <citation type="journal article" date="2016" name="Nat. Commun.">
        <title>Thousands of microbial genomes shed light on interconnected biogeochemical processes in an aquifer system.</title>
        <authorList>
            <person name="Anantharaman K."/>
            <person name="Brown C.T."/>
            <person name="Hug L.A."/>
            <person name="Sharon I."/>
            <person name="Castelle C.J."/>
            <person name="Probst A.J."/>
            <person name="Thomas B.C."/>
            <person name="Singh A."/>
            <person name="Wilkins M.J."/>
            <person name="Karaoz U."/>
            <person name="Brodie E.L."/>
            <person name="Williams K.H."/>
            <person name="Hubbard S.S."/>
            <person name="Banfield J.F."/>
        </authorList>
    </citation>
    <scope>NUCLEOTIDE SEQUENCE [LARGE SCALE GENOMIC DNA]</scope>
</reference>
<keyword evidence="2" id="KW-0540">Nuclease</keyword>
<evidence type="ECO:0000313" key="4">
    <source>
        <dbReference type="EMBL" id="OGY17924.1"/>
    </source>
</evidence>
<dbReference type="GO" id="GO:0110001">
    <property type="term" value="C:toxin-antitoxin complex"/>
    <property type="evidence" value="ECO:0007669"/>
    <property type="project" value="InterPro"/>
</dbReference>
<evidence type="ECO:0000313" key="5">
    <source>
        <dbReference type="Proteomes" id="UP000177324"/>
    </source>
</evidence>
<dbReference type="GO" id="GO:0016787">
    <property type="term" value="F:hydrolase activity"/>
    <property type="evidence" value="ECO:0007669"/>
    <property type="project" value="UniProtKB-KW"/>
</dbReference>